<name>A0A1R4HFX2_9GAMM</name>
<proteinExistence type="predicted"/>
<organism evidence="1 2">
    <name type="scientific">Crenothrix polyspora</name>
    <dbReference type="NCBI Taxonomy" id="360316"/>
    <lineage>
        <taxon>Bacteria</taxon>
        <taxon>Pseudomonadati</taxon>
        <taxon>Pseudomonadota</taxon>
        <taxon>Gammaproteobacteria</taxon>
        <taxon>Methylococcales</taxon>
        <taxon>Crenotrichaceae</taxon>
        <taxon>Crenothrix</taxon>
    </lineage>
</organism>
<accession>A0A1R4HFX2</accession>
<dbReference type="RefSeq" id="WP_087144536.1">
    <property type="nucleotide sequence ID" value="NZ_FUKI01000138.1"/>
</dbReference>
<keyword evidence="2" id="KW-1185">Reference proteome</keyword>
<protein>
    <recommendedName>
        <fullName evidence="3">Ribbon-helix-helix protein CopG domain-containing protein</fullName>
    </recommendedName>
</protein>
<dbReference type="OrthoDB" id="826419at2"/>
<evidence type="ECO:0000313" key="1">
    <source>
        <dbReference type="EMBL" id="SJM94901.1"/>
    </source>
</evidence>
<evidence type="ECO:0008006" key="3">
    <source>
        <dbReference type="Google" id="ProtNLM"/>
    </source>
</evidence>
<evidence type="ECO:0000313" key="2">
    <source>
        <dbReference type="Proteomes" id="UP000195667"/>
    </source>
</evidence>
<gene>
    <name evidence="1" type="ORF">CRENPOLYSF1_600004</name>
</gene>
<reference evidence="2" key="1">
    <citation type="submission" date="2017-02" db="EMBL/GenBank/DDBJ databases">
        <authorList>
            <person name="Daims H."/>
        </authorList>
    </citation>
    <scope>NUCLEOTIDE SEQUENCE [LARGE SCALE GENOMIC DNA]</scope>
</reference>
<sequence length="114" mass="12742">MQTITFTTDDTVSQLLNDIAKENNKPTNEIIAESLRYYADMLQRKKLQQQIKYASNLVAKQSLQINQSLAASNADALVPIEKHNNVILGTLKGAFNVPENFDDSLLQQSAQNHP</sequence>
<dbReference type="Proteomes" id="UP000195667">
    <property type="component" value="Unassembled WGS sequence"/>
</dbReference>
<dbReference type="AlphaFoldDB" id="A0A1R4HFX2"/>
<dbReference type="EMBL" id="FUKI01000138">
    <property type="protein sequence ID" value="SJM94901.1"/>
    <property type="molecule type" value="Genomic_DNA"/>
</dbReference>